<dbReference type="GO" id="GO:0008962">
    <property type="term" value="F:phosphatidylglycerophosphatase activity"/>
    <property type="evidence" value="ECO:0007669"/>
    <property type="project" value="InterPro"/>
</dbReference>
<evidence type="ECO:0008006" key="4">
    <source>
        <dbReference type="Google" id="ProtNLM"/>
    </source>
</evidence>
<comment type="caution">
    <text evidence="2">The sequence shown here is derived from an EMBL/GenBank/DDBJ whole genome shotgun (WGS) entry which is preliminary data.</text>
</comment>
<protein>
    <recommendedName>
        <fullName evidence="4">HAD-superfamily phosphatase</fullName>
    </recommendedName>
</protein>
<reference evidence="2" key="2">
    <citation type="submission" date="2023-06" db="EMBL/GenBank/DDBJ databases">
        <authorList>
            <person name="Kobayashi Y."/>
            <person name="Kayamori A."/>
            <person name="Aoki K."/>
            <person name="Shiwa Y."/>
            <person name="Fujita N."/>
            <person name="Sugita T."/>
            <person name="Iwasaki W."/>
            <person name="Tanaka N."/>
            <person name="Takashima M."/>
        </authorList>
    </citation>
    <scope>NUCLEOTIDE SEQUENCE</scope>
    <source>
        <strain evidence="2">HIS016</strain>
    </source>
</reference>
<reference evidence="2" key="1">
    <citation type="journal article" date="2023" name="BMC Genomics">
        <title>Chromosome-level genome assemblies of Cutaneotrichosporon spp. (Trichosporonales, Basidiomycota) reveal imbalanced evolution between nucleotide sequences and chromosome synteny.</title>
        <authorList>
            <person name="Kobayashi Y."/>
            <person name="Kayamori A."/>
            <person name="Aoki K."/>
            <person name="Shiwa Y."/>
            <person name="Matsutani M."/>
            <person name="Fujita N."/>
            <person name="Sugita T."/>
            <person name="Iwasaki W."/>
            <person name="Tanaka N."/>
            <person name="Takashima M."/>
        </authorList>
    </citation>
    <scope>NUCLEOTIDE SEQUENCE</scope>
    <source>
        <strain evidence="2">HIS016</strain>
    </source>
</reference>
<organism evidence="2 3">
    <name type="scientific">Cutaneotrichosporon spelunceum</name>
    <dbReference type="NCBI Taxonomy" id="1672016"/>
    <lineage>
        <taxon>Eukaryota</taxon>
        <taxon>Fungi</taxon>
        <taxon>Dikarya</taxon>
        <taxon>Basidiomycota</taxon>
        <taxon>Agaricomycotina</taxon>
        <taxon>Tremellomycetes</taxon>
        <taxon>Trichosporonales</taxon>
        <taxon>Trichosporonaceae</taxon>
        <taxon>Cutaneotrichosporon</taxon>
    </lineage>
</organism>
<evidence type="ECO:0000313" key="2">
    <source>
        <dbReference type="EMBL" id="GMK55661.1"/>
    </source>
</evidence>
<gene>
    <name evidence="2" type="ORF">CspeluHIS016_0207170</name>
</gene>
<feature type="region of interest" description="Disordered" evidence="1">
    <location>
        <begin position="408"/>
        <end position="451"/>
    </location>
</feature>
<dbReference type="Pfam" id="PF09419">
    <property type="entry name" value="PGP_phosphatase"/>
    <property type="match status" value="1"/>
</dbReference>
<accession>A0AAD3TRL1</accession>
<dbReference type="AlphaFoldDB" id="A0AAD3TRL1"/>
<keyword evidence="3" id="KW-1185">Reference proteome</keyword>
<evidence type="ECO:0000256" key="1">
    <source>
        <dbReference type="SAM" id="MobiDB-lite"/>
    </source>
</evidence>
<proteinExistence type="predicted"/>
<name>A0AAD3TRL1_9TREE</name>
<feature type="region of interest" description="Disordered" evidence="1">
    <location>
        <begin position="210"/>
        <end position="229"/>
    </location>
</feature>
<dbReference type="InterPro" id="IPR027706">
    <property type="entry name" value="PGP_Pase"/>
</dbReference>
<feature type="compositionally biased region" description="Basic and acidic residues" evidence="1">
    <location>
        <begin position="220"/>
        <end position="229"/>
    </location>
</feature>
<dbReference type="Proteomes" id="UP001222932">
    <property type="component" value="Unassembled WGS sequence"/>
</dbReference>
<evidence type="ECO:0000313" key="3">
    <source>
        <dbReference type="Proteomes" id="UP001222932"/>
    </source>
</evidence>
<dbReference type="EMBL" id="BTCM01000002">
    <property type="protein sequence ID" value="GMK55661.1"/>
    <property type="molecule type" value="Genomic_DNA"/>
</dbReference>
<sequence length="451" mass="49203">MRALPAPLIYIQGLFRPALLRPDVRVPSIKNVDWPGLRKAGYNAVVVDKDNCVTVPHSDALFAPYTNAWAKLRETFPGRVLMVSNSAGSSKDRGGIGAEALSMSLQVPVLAHRQPKPACAADIVAYFAGRLGPPKLTRDKVPETHTEVQEDAAEQELVDKWRWSAEEGPLIGKPLQGTLEERMVAAQYRVPASGSEGPATDAAMKIQSTAEIQSKGKTRKREEAKPETQDEPLRIVVVGDRQFTDVLLARRLEKKGVEASAILTTDLPYPNDVRLLRKLENYLAPGDTAQVDRLTSFVHLDPPEPPSLKPTGLERLNPIAQIRSAWAEWTQDTPKVELDPRSGTWKPKPLFVAAVRGLGVGLQVLSIYARRGGAWAWVHIRRGAKKGWESIKIKAGEMRTEYRARKEAAREAAHVEAATQTDAATPASSGPKVTTTKAALAGEEGGLQSAQ</sequence>
<feature type="compositionally biased region" description="Polar residues" evidence="1">
    <location>
        <begin position="419"/>
        <end position="437"/>
    </location>
</feature>